<feature type="non-terminal residue" evidence="1">
    <location>
        <position position="38"/>
    </location>
</feature>
<accession>X1BSP8</accession>
<name>X1BSP8_9ZZZZ</name>
<protein>
    <submittedName>
        <fullName evidence="1">Uncharacterized protein</fullName>
    </submittedName>
</protein>
<reference evidence="1" key="1">
    <citation type="journal article" date="2014" name="Front. Microbiol.">
        <title>High frequency of phylogenetically diverse reductive dehalogenase-homologous genes in deep subseafloor sedimentary metagenomes.</title>
        <authorList>
            <person name="Kawai M."/>
            <person name="Futagami T."/>
            <person name="Toyoda A."/>
            <person name="Takaki Y."/>
            <person name="Nishi S."/>
            <person name="Hori S."/>
            <person name="Arai W."/>
            <person name="Tsubouchi T."/>
            <person name="Morono Y."/>
            <person name="Uchiyama I."/>
            <person name="Ito T."/>
            <person name="Fujiyama A."/>
            <person name="Inagaki F."/>
            <person name="Takami H."/>
        </authorList>
    </citation>
    <scope>NUCLEOTIDE SEQUENCE</scope>
    <source>
        <strain evidence="1">Expedition CK06-06</strain>
    </source>
</reference>
<dbReference type="EMBL" id="BART01018200">
    <property type="protein sequence ID" value="GAG87213.1"/>
    <property type="molecule type" value="Genomic_DNA"/>
</dbReference>
<comment type="caution">
    <text evidence="1">The sequence shown here is derived from an EMBL/GenBank/DDBJ whole genome shotgun (WGS) entry which is preliminary data.</text>
</comment>
<dbReference type="AlphaFoldDB" id="X1BSP8"/>
<organism evidence="1">
    <name type="scientific">marine sediment metagenome</name>
    <dbReference type="NCBI Taxonomy" id="412755"/>
    <lineage>
        <taxon>unclassified sequences</taxon>
        <taxon>metagenomes</taxon>
        <taxon>ecological metagenomes</taxon>
    </lineage>
</organism>
<proteinExistence type="predicted"/>
<gene>
    <name evidence="1" type="ORF">S01H4_34405</name>
</gene>
<sequence>MLGGLHRASPNGLEGRVFEIERFGESLATQYGVTESNK</sequence>
<evidence type="ECO:0000313" key="1">
    <source>
        <dbReference type="EMBL" id="GAG87213.1"/>
    </source>
</evidence>